<evidence type="ECO:0000313" key="1">
    <source>
        <dbReference type="EMBL" id="MCJ8735086.1"/>
    </source>
</evidence>
<dbReference type="Proteomes" id="UP000830395">
    <property type="component" value="Chromosome 8"/>
</dbReference>
<reference evidence="1" key="1">
    <citation type="submission" date="2020-02" db="EMBL/GenBank/DDBJ databases">
        <title>Genome sequencing of the panga catfish, Pangasius djambal.</title>
        <authorList>
            <person name="Wen M."/>
            <person name="Zahm M."/>
            <person name="Roques C."/>
            <person name="Cabau C."/>
            <person name="Klopp C."/>
            <person name="Donnadieu C."/>
            <person name="Jouanno E."/>
            <person name="Avarre J.-C."/>
            <person name="Campet M."/>
            <person name="Ha T."/>
            <person name="Dugue R."/>
            <person name="Lampietro C."/>
            <person name="Louis A."/>
            <person name="Herpin A."/>
            <person name="Echchiki A."/>
            <person name="Berthelot C."/>
            <person name="Parey E."/>
            <person name="Roest-Crollius H."/>
            <person name="Braasch I."/>
            <person name="Postlethwait J.H."/>
            <person name="Bobe J."/>
            <person name="Montfort J."/>
            <person name="Bouchez O."/>
            <person name="Begum T."/>
            <person name="Schartl M."/>
            <person name="Gustiano R."/>
            <person name="Guiguen Y."/>
        </authorList>
    </citation>
    <scope>NUCLEOTIDE SEQUENCE</scope>
    <source>
        <strain evidence="1">Pdj_M5554</strain>
    </source>
</reference>
<protein>
    <submittedName>
        <fullName evidence="1">Uncharacterized protein</fullName>
    </submittedName>
</protein>
<name>A0ACC5YJ32_9TELE</name>
<evidence type="ECO:0000313" key="2">
    <source>
        <dbReference type="Proteomes" id="UP000830395"/>
    </source>
</evidence>
<proteinExistence type="predicted"/>
<keyword evidence="2" id="KW-1185">Reference proteome</keyword>
<sequence>CISRALRSAWFFSSSSAVLQLSHCLSFSNSSSFRVSSSSTCSSSMPLLCAGDLPPGLAAFSPHSRQWLHPAAWKGRSSACLTLHFPASAESTAPPVVSSSSVLACCNWLSKAWRAACRLLI</sequence>
<comment type="caution">
    <text evidence="1">The sequence shown here is derived from an EMBL/GenBank/DDBJ whole genome shotgun (WGS) entry which is preliminary data.</text>
</comment>
<gene>
    <name evidence="1" type="ORF">PDJAM_G00242830</name>
</gene>
<dbReference type="EMBL" id="CM040982">
    <property type="protein sequence ID" value="MCJ8735086.1"/>
    <property type="molecule type" value="Genomic_DNA"/>
</dbReference>
<accession>A0ACC5YJ32</accession>
<organism evidence="1 2">
    <name type="scientific">Pangasius djambal</name>
    <dbReference type="NCBI Taxonomy" id="1691987"/>
    <lineage>
        <taxon>Eukaryota</taxon>
        <taxon>Metazoa</taxon>
        <taxon>Chordata</taxon>
        <taxon>Craniata</taxon>
        <taxon>Vertebrata</taxon>
        <taxon>Euteleostomi</taxon>
        <taxon>Actinopterygii</taxon>
        <taxon>Neopterygii</taxon>
        <taxon>Teleostei</taxon>
        <taxon>Ostariophysi</taxon>
        <taxon>Siluriformes</taxon>
        <taxon>Pangasiidae</taxon>
        <taxon>Pangasius</taxon>
    </lineage>
</organism>
<feature type="non-terminal residue" evidence="1">
    <location>
        <position position="1"/>
    </location>
</feature>